<name>A0A8J3K491_9ACTN</name>
<organism evidence="4 5">
    <name type="scientific">Catellatospora chokoriensis</name>
    <dbReference type="NCBI Taxonomy" id="310353"/>
    <lineage>
        <taxon>Bacteria</taxon>
        <taxon>Bacillati</taxon>
        <taxon>Actinomycetota</taxon>
        <taxon>Actinomycetes</taxon>
        <taxon>Micromonosporales</taxon>
        <taxon>Micromonosporaceae</taxon>
        <taxon>Catellatospora</taxon>
    </lineage>
</organism>
<feature type="domain" description="Galactosyltransferase C-terminal" evidence="3">
    <location>
        <begin position="225"/>
        <end position="273"/>
    </location>
</feature>
<evidence type="ECO:0008006" key="6">
    <source>
        <dbReference type="Google" id="ProtNLM"/>
    </source>
</evidence>
<evidence type="ECO:0000259" key="2">
    <source>
        <dbReference type="Pfam" id="PF00535"/>
    </source>
</evidence>
<dbReference type="CDD" id="cd00761">
    <property type="entry name" value="Glyco_tranf_GTA_type"/>
    <property type="match status" value="1"/>
</dbReference>
<dbReference type="Pfam" id="PF02709">
    <property type="entry name" value="Glyco_transf_7C"/>
    <property type="match status" value="1"/>
</dbReference>
<sequence>MTIDFSTIRQPLSPVEPGSVASMIASRSNDYRLPTASQAQLSVVVPIRNRAFVITHVLDALAASEGVELEVIVVDDASDDDGAFRAAAHSSRPTVIRLTEAVGSSVARNVGTVLASAPTVVYVDGDMILPPLTLHELAVRAADDLILLGFRQHVPAAALAAGPLMPTSIDLDQDPRVSTVFPSGVLPFSGTVLDSPQRCRLLDETDELRGLGHGRWVGDWSLPRTVITALVAMPREAVLDVGGFHPGFHGLWGAEDAYVGAKLVAAGCKVVPVRSAVGLHVDPPETQPENGRKQNSLPRTVAFYRSLLAQPMPVGGSTWLRAHVQAQLDQATVIRGDRALTRTTS</sequence>
<dbReference type="AlphaFoldDB" id="A0A8J3K491"/>
<accession>A0A8J3K491</accession>
<dbReference type="PANTHER" id="PTHR43685">
    <property type="entry name" value="GLYCOSYLTRANSFERASE"/>
    <property type="match status" value="1"/>
</dbReference>
<dbReference type="InterPro" id="IPR001173">
    <property type="entry name" value="Glyco_trans_2-like"/>
</dbReference>
<reference evidence="4 5" key="1">
    <citation type="submission" date="2021-01" db="EMBL/GenBank/DDBJ databases">
        <title>Whole genome shotgun sequence of Catellatospora chokoriensis NBRC 107358.</title>
        <authorList>
            <person name="Komaki H."/>
            <person name="Tamura T."/>
        </authorList>
    </citation>
    <scope>NUCLEOTIDE SEQUENCE [LARGE SCALE GENOMIC DNA]</scope>
    <source>
        <strain evidence="4 5">NBRC 107358</strain>
    </source>
</reference>
<evidence type="ECO:0000256" key="1">
    <source>
        <dbReference type="ARBA" id="ARBA00022679"/>
    </source>
</evidence>
<dbReference type="InterPro" id="IPR050834">
    <property type="entry name" value="Glycosyltransf_2"/>
</dbReference>
<dbReference type="RefSeq" id="WP_239120645.1">
    <property type="nucleotide sequence ID" value="NZ_BAAALB010000024.1"/>
</dbReference>
<dbReference type="Proteomes" id="UP000619293">
    <property type="component" value="Unassembled WGS sequence"/>
</dbReference>
<dbReference type="Pfam" id="PF00535">
    <property type="entry name" value="Glycos_transf_2"/>
    <property type="match status" value="1"/>
</dbReference>
<dbReference type="InterPro" id="IPR029044">
    <property type="entry name" value="Nucleotide-diphossugar_trans"/>
</dbReference>
<dbReference type="InterPro" id="IPR027791">
    <property type="entry name" value="Galactosyl_T_C"/>
</dbReference>
<keyword evidence="5" id="KW-1185">Reference proteome</keyword>
<comment type="caution">
    <text evidence="4">The sequence shown here is derived from an EMBL/GenBank/DDBJ whole genome shotgun (WGS) entry which is preliminary data.</text>
</comment>
<protein>
    <recommendedName>
        <fullName evidence="6">Glycosyl transferase family 2</fullName>
    </recommendedName>
</protein>
<keyword evidence="1" id="KW-0808">Transferase</keyword>
<evidence type="ECO:0000313" key="5">
    <source>
        <dbReference type="Proteomes" id="UP000619293"/>
    </source>
</evidence>
<proteinExistence type="predicted"/>
<dbReference type="GO" id="GO:0016740">
    <property type="term" value="F:transferase activity"/>
    <property type="evidence" value="ECO:0007669"/>
    <property type="project" value="UniProtKB-KW"/>
</dbReference>
<evidence type="ECO:0000259" key="3">
    <source>
        <dbReference type="Pfam" id="PF02709"/>
    </source>
</evidence>
<dbReference type="EMBL" id="BONG01000023">
    <property type="protein sequence ID" value="GIF90435.1"/>
    <property type="molecule type" value="Genomic_DNA"/>
</dbReference>
<feature type="domain" description="Glycosyltransferase 2-like" evidence="2">
    <location>
        <begin position="42"/>
        <end position="143"/>
    </location>
</feature>
<dbReference type="SUPFAM" id="SSF53448">
    <property type="entry name" value="Nucleotide-diphospho-sugar transferases"/>
    <property type="match status" value="1"/>
</dbReference>
<evidence type="ECO:0000313" key="4">
    <source>
        <dbReference type="EMBL" id="GIF90435.1"/>
    </source>
</evidence>
<dbReference type="Gene3D" id="3.90.550.10">
    <property type="entry name" value="Spore Coat Polysaccharide Biosynthesis Protein SpsA, Chain A"/>
    <property type="match status" value="1"/>
</dbReference>
<gene>
    <name evidence="4" type="ORF">Cch02nite_38790</name>
</gene>
<dbReference type="PANTHER" id="PTHR43685:SF3">
    <property type="entry name" value="SLR2126 PROTEIN"/>
    <property type="match status" value="1"/>
</dbReference>